<dbReference type="InterPro" id="IPR022171">
    <property type="entry name" value="PPE_C"/>
</dbReference>
<evidence type="ECO:0000256" key="1">
    <source>
        <dbReference type="ARBA" id="ARBA00010652"/>
    </source>
</evidence>
<reference evidence="4 5" key="1">
    <citation type="submission" date="2016-10" db="EMBL/GenBank/DDBJ databases">
        <title>Genome sequence of Mycobacterium talmonii.</title>
        <authorList>
            <person name="Greninger A.L."/>
            <person name="Elliott B."/>
            <person name="Vasireddy S."/>
            <person name="Vasireddy R."/>
        </authorList>
    </citation>
    <scope>NUCLEOTIDE SEQUENCE [LARGE SCALE GENOMIC DNA]</scope>
    <source>
        <strain evidence="5">NE-TNMC-100812</strain>
    </source>
</reference>
<dbReference type="EMBL" id="MLQM01000169">
    <property type="protein sequence ID" value="OHU97098.1"/>
    <property type="molecule type" value="Genomic_DNA"/>
</dbReference>
<evidence type="ECO:0000259" key="3">
    <source>
        <dbReference type="Pfam" id="PF12484"/>
    </source>
</evidence>
<dbReference type="AlphaFoldDB" id="A0A1S1NBK6"/>
<evidence type="ECO:0000259" key="2">
    <source>
        <dbReference type="Pfam" id="PF00823"/>
    </source>
</evidence>
<feature type="domain" description="PPE" evidence="2">
    <location>
        <begin position="4"/>
        <end position="166"/>
    </location>
</feature>
<protein>
    <recommendedName>
        <fullName evidence="6">PPE family protein</fullName>
    </recommendedName>
</protein>
<organism evidence="4 5">
    <name type="scientific">Mycobacterium talmoniae</name>
    <dbReference type="NCBI Taxonomy" id="1858794"/>
    <lineage>
        <taxon>Bacteria</taxon>
        <taxon>Bacillati</taxon>
        <taxon>Actinomycetota</taxon>
        <taxon>Actinomycetes</taxon>
        <taxon>Mycobacteriales</taxon>
        <taxon>Mycobacteriaceae</taxon>
        <taxon>Mycobacterium</taxon>
    </lineage>
</organism>
<dbReference type="InterPro" id="IPR000030">
    <property type="entry name" value="PPE_dom"/>
</dbReference>
<dbReference type="PANTHER" id="PTHR46766">
    <property type="entry name" value="GLUTAMINE-RICH PROTEIN 2"/>
    <property type="match status" value="1"/>
</dbReference>
<dbReference type="Pfam" id="PF12484">
    <property type="entry name" value="PPE-SVP"/>
    <property type="match status" value="1"/>
</dbReference>
<comment type="caution">
    <text evidence="4">The sequence shown here is derived from an EMBL/GenBank/DDBJ whole genome shotgun (WGS) entry which is preliminary data.</text>
</comment>
<evidence type="ECO:0008006" key="6">
    <source>
        <dbReference type="Google" id="ProtNLM"/>
    </source>
</evidence>
<sequence>MVMDFGALPPEVNSGRMYAGAGAGPLMAAASAWNGLAAELGSAASAYGAVISGLTSEGWSGPASASMAAAAMPYVGWMTTMAGQAKQAATQATAAAAAFEAAYAATVPPALVAANRAQLATLVATNFLGLNTPAIAATEAHYGEMWAQDAAAMYGYAGASAAAAQVSPFTPPPQTANPAGVAGQGAAVSQAAGMAAGSQTQSVLSQLTMATPTALQGMASPLQSGATTAATTGTTPGSVLSAISTPLGLQPGDITNAATNLASSSFSPMSVAGITQVGADLAAIRAATAGANLGLDAPGMAAMVPGVGMGMFGPTGLGSLGALGGPGSMMSAGLGHAASVGGLSVPQAWAAAVPNGSTVGTALTGTTMTAAPEAGMPGMPGMPMSGMLGNGFGNAVPKYGFRPTVIARPPAAG</sequence>
<dbReference type="InterPro" id="IPR038332">
    <property type="entry name" value="PPE_sf"/>
</dbReference>
<accession>A0A1S1NBK6</accession>
<dbReference type="FunFam" id="1.20.1260.20:FF:000001">
    <property type="entry name" value="PPE family protein PPE41"/>
    <property type="match status" value="1"/>
</dbReference>
<dbReference type="PANTHER" id="PTHR46766:SF1">
    <property type="entry name" value="GLUTAMINE-RICH PROTEIN 2"/>
    <property type="match status" value="1"/>
</dbReference>
<proteinExistence type="inferred from homology"/>
<gene>
    <name evidence="4" type="ORF">BKN37_22165</name>
</gene>
<evidence type="ECO:0000313" key="4">
    <source>
        <dbReference type="EMBL" id="OHU97098.1"/>
    </source>
</evidence>
<name>A0A1S1NBK6_9MYCO</name>
<keyword evidence="5" id="KW-1185">Reference proteome</keyword>
<feature type="domain" description="PPE family C-terminal" evidence="3">
    <location>
        <begin position="331"/>
        <end position="409"/>
    </location>
</feature>
<comment type="similarity">
    <text evidence="1">Belongs to the mycobacterial PPE family.</text>
</comment>
<dbReference type="GO" id="GO:0052572">
    <property type="term" value="P:response to host immune response"/>
    <property type="evidence" value="ECO:0007669"/>
    <property type="project" value="TreeGrafter"/>
</dbReference>
<dbReference type="Pfam" id="PF00823">
    <property type="entry name" value="PPE"/>
    <property type="match status" value="1"/>
</dbReference>
<evidence type="ECO:0000313" key="5">
    <source>
        <dbReference type="Proteomes" id="UP000179734"/>
    </source>
</evidence>
<dbReference type="Gene3D" id="1.20.1260.20">
    <property type="entry name" value="PPE superfamily"/>
    <property type="match status" value="1"/>
</dbReference>
<dbReference type="SUPFAM" id="SSF140459">
    <property type="entry name" value="PE/PPE dimer-like"/>
    <property type="match status" value="1"/>
</dbReference>
<dbReference type="Proteomes" id="UP000179734">
    <property type="component" value="Unassembled WGS sequence"/>
</dbReference>